<dbReference type="AlphaFoldDB" id="A0A6J6K4Z0"/>
<dbReference type="SFLD" id="SFLDG01129">
    <property type="entry name" value="C1.5:_HAD__Beta-PGM__Phosphata"/>
    <property type="match status" value="1"/>
</dbReference>
<protein>
    <submittedName>
        <fullName evidence="1">Unannotated protein</fullName>
    </submittedName>
</protein>
<organism evidence="1">
    <name type="scientific">freshwater metagenome</name>
    <dbReference type="NCBI Taxonomy" id="449393"/>
    <lineage>
        <taxon>unclassified sequences</taxon>
        <taxon>metagenomes</taxon>
        <taxon>ecological metagenomes</taxon>
    </lineage>
</organism>
<dbReference type="GO" id="GO:0005829">
    <property type="term" value="C:cytosol"/>
    <property type="evidence" value="ECO:0007669"/>
    <property type="project" value="TreeGrafter"/>
</dbReference>
<dbReference type="InterPro" id="IPR041492">
    <property type="entry name" value="HAD_2"/>
</dbReference>
<dbReference type="GO" id="GO:0004713">
    <property type="term" value="F:protein tyrosine kinase activity"/>
    <property type="evidence" value="ECO:0007669"/>
    <property type="project" value="TreeGrafter"/>
</dbReference>
<accession>A0A6J6K4Z0</accession>
<name>A0A6J6K4Z0_9ZZZZ</name>
<dbReference type="PANTHER" id="PTHR43434:SF20">
    <property type="entry name" value="5'-NUCLEOTIDASE"/>
    <property type="match status" value="1"/>
</dbReference>
<dbReference type="InterPro" id="IPR023198">
    <property type="entry name" value="PGP-like_dom2"/>
</dbReference>
<dbReference type="EMBL" id="CAEZVQ010000187">
    <property type="protein sequence ID" value="CAB4642959.1"/>
    <property type="molecule type" value="Genomic_DNA"/>
</dbReference>
<dbReference type="Gene3D" id="1.10.150.240">
    <property type="entry name" value="Putative phosphatase, domain 2"/>
    <property type="match status" value="1"/>
</dbReference>
<proteinExistence type="predicted"/>
<dbReference type="InterPro" id="IPR036412">
    <property type="entry name" value="HAD-like_sf"/>
</dbReference>
<evidence type="ECO:0000313" key="1">
    <source>
        <dbReference type="EMBL" id="CAB4642959.1"/>
    </source>
</evidence>
<dbReference type="InterPro" id="IPR050155">
    <property type="entry name" value="HAD-like_hydrolase_sf"/>
</dbReference>
<dbReference type="Gene3D" id="3.40.50.1000">
    <property type="entry name" value="HAD superfamily/HAD-like"/>
    <property type="match status" value="1"/>
</dbReference>
<dbReference type="SUPFAM" id="SSF56784">
    <property type="entry name" value="HAD-like"/>
    <property type="match status" value="1"/>
</dbReference>
<dbReference type="PANTHER" id="PTHR43434">
    <property type="entry name" value="PHOSPHOGLYCOLATE PHOSPHATASE"/>
    <property type="match status" value="1"/>
</dbReference>
<dbReference type="SFLD" id="SFLDS00003">
    <property type="entry name" value="Haloacid_Dehalogenase"/>
    <property type="match status" value="1"/>
</dbReference>
<reference evidence="1" key="1">
    <citation type="submission" date="2020-05" db="EMBL/GenBank/DDBJ databases">
        <authorList>
            <person name="Chiriac C."/>
            <person name="Salcher M."/>
            <person name="Ghai R."/>
            <person name="Kavagutti S V."/>
        </authorList>
    </citation>
    <scope>NUCLEOTIDE SEQUENCE</scope>
</reference>
<dbReference type="InterPro" id="IPR023214">
    <property type="entry name" value="HAD_sf"/>
</dbReference>
<gene>
    <name evidence="1" type="ORF">UFOPK2086_01146</name>
</gene>
<sequence length="225" mass="24478">MTSRNVLFWDLDGTIADSGAGITASLNDVFANVGADAMTDTEIRRVIGPPLQTTMPELLLRRNLDVARSEEFIQEYRRLYIEHHLPHTPVIEGMRDVIETLSLHWHLALVTAKPQAQAEVAVRAIGMSHHMVTVVGPAADAPVHKSVLLRRALVDCERELGAAPTLEECWMIGDRNHDIEAGVQVGTKAAGVLWGFGDHEELTSAGAHAVVATPAELLSLLLPSH</sequence>
<dbReference type="Pfam" id="PF13419">
    <property type="entry name" value="HAD_2"/>
    <property type="match status" value="1"/>
</dbReference>